<dbReference type="InterPro" id="IPR001245">
    <property type="entry name" value="Ser-Thr/Tyr_kinase_cat_dom"/>
</dbReference>
<reference evidence="3" key="2">
    <citation type="submission" date="2025-08" db="UniProtKB">
        <authorList>
            <consortium name="RefSeq"/>
        </authorList>
    </citation>
    <scope>IDENTIFICATION</scope>
    <source>
        <tissue evidence="3">Leaf</tissue>
    </source>
</reference>
<gene>
    <name evidence="3" type="primary">LOC104718425</name>
</gene>
<dbReference type="Pfam" id="PF07714">
    <property type="entry name" value="PK_Tyr_Ser-Thr"/>
    <property type="match status" value="1"/>
</dbReference>
<accession>A0ABM0U1J0</accession>
<evidence type="ECO:0000313" key="3">
    <source>
        <dbReference type="RefSeq" id="XP_010434477.1"/>
    </source>
</evidence>
<protein>
    <submittedName>
        <fullName evidence="3">Serine/threonine-protein kinase STY8-like</fullName>
    </submittedName>
</protein>
<proteinExistence type="predicted"/>
<evidence type="ECO:0000259" key="1">
    <source>
        <dbReference type="Pfam" id="PF07714"/>
    </source>
</evidence>
<dbReference type="GeneID" id="104718425"/>
<sequence length="110" mass="12845">MIEGCMPFAEKEDSEASDAYAGKARPLFKAPSKQYPHGLKTLIEECWHEKPAKRPTFREIIKRLESILHHMGHKRQWRMRPLTCFQNFEHKKKHNWDLSSNDGSSSGSHL</sequence>
<dbReference type="RefSeq" id="XP_010434477.1">
    <property type="nucleotide sequence ID" value="XM_010436175.1"/>
</dbReference>
<dbReference type="PANTHER" id="PTHR44329:SF140">
    <property type="entry name" value="INACTIVE PROTEIN TYROSINE KINASE PTKL"/>
    <property type="match status" value="1"/>
</dbReference>
<keyword evidence="2" id="KW-1185">Reference proteome</keyword>
<dbReference type="SUPFAM" id="SSF56112">
    <property type="entry name" value="Protein kinase-like (PK-like)"/>
    <property type="match status" value="1"/>
</dbReference>
<evidence type="ECO:0000313" key="2">
    <source>
        <dbReference type="Proteomes" id="UP000694864"/>
    </source>
</evidence>
<name>A0ABM0U1J0_CAMSA</name>
<dbReference type="Gene3D" id="1.10.510.10">
    <property type="entry name" value="Transferase(Phosphotransferase) domain 1"/>
    <property type="match status" value="1"/>
</dbReference>
<dbReference type="InterPro" id="IPR011009">
    <property type="entry name" value="Kinase-like_dom_sf"/>
</dbReference>
<dbReference type="Proteomes" id="UP000694864">
    <property type="component" value="Chromosome 10"/>
</dbReference>
<organism evidence="2 3">
    <name type="scientific">Camelina sativa</name>
    <name type="common">False flax</name>
    <name type="synonym">Myagrum sativum</name>
    <dbReference type="NCBI Taxonomy" id="90675"/>
    <lineage>
        <taxon>Eukaryota</taxon>
        <taxon>Viridiplantae</taxon>
        <taxon>Streptophyta</taxon>
        <taxon>Embryophyta</taxon>
        <taxon>Tracheophyta</taxon>
        <taxon>Spermatophyta</taxon>
        <taxon>Magnoliopsida</taxon>
        <taxon>eudicotyledons</taxon>
        <taxon>Gunneridae</taxon>
        <taxon>Pentapetalae</taxon>
        <taxon>rosids</taxon>
        <taxon>malvids</taxon>
        <taxon>Brassicales</taxon>
        <taxon>Brassicaceae</taxon>
        <taxon>Camelineae</taxon>
        <taxon>Camelina</taxon>
    </lineage>
</organism>
<feature type="domain" description="Serine-threonine/tyrosine-protein kinase catalytic" evidence="1">
    <location>
        <begin position="3"/>
        <end position="64"/>
    </location>
</feature>
<dbReference type="PANTHER" id="PTHR44329">
    <property type="entry name" value="SERINE/THREONINE-PROTEIN KINASE TNNI3K-RELATED"/>
    <property type="match status" value="1"/>
</dbReference>
<dbReference type="InterPro" id="IPR051681">
    <property type="entry name" value="Ser/Thr_Kinases-Pseudokinases"/>
</dbReference>
<reference evidence="2" key="1">
    <citation type="journal article" date="2014" name="Nat. Commun.">
        <title>The emerging biofuel crop Camelina sativa retains a highly undifferentiated hexaploid genome structure.</title>
        <authorList>
            <person name="Kagale S."/>
            <person name="Koh C."/>
            <person name="Nixon J."/>
            <person name="Bollina V."/>
            <person name="Clarke W.E."/>
            <person name="Tuteja R."/>
            <person name="Spillane C."/>
            <person name="Robinson S.J."/>
            <person name="Links M.G."/>
            <person name="Clarke C."/>
            <person name="Higgins E.E."/>
            <person name="Huebert T."/>
            <person name="Sharpe A.G."/>
            <person name="Parkin I.A."/>
        </authorList>
    </citation>
    <scope>NUCLEOTIDE SEQUENCE [LARGE SCALE GENOMIC DNA]</scope>
    <source>
        <strain evidence="2">cv. DH55</strain>
    </source>
</reference>